<evidence type="ECO:0000256" key="1">
    <source>
        <dbReference type="SAM" id="Phobius"/>
    </source>
</evidence>
<organism evidence="3 4">
    <name type="scientific">Candidatus Wallbacteria bacterium GWC2_49_35</name>
    <dbReference type="NCBI Taxonomy" id="1817813"/>
    <lineage>
        <taxon>Bacteria</taxon>
        <taxon>Candidatus Walliibacteriota</taxon>
    </lineage>
</organism>
<accession>A0A1F7WU50</accession>
<reference evidence="3 4" key="1">
    <citation type="journal article" date="2016" name="Nat. Commun.">
        <title>Thousands of microbial genomes shed light on interconnected biogeochemical processes in an aquifer system.</title>
        <authorList>
            <person name="Anantharaman K."/>
            <person name="Brown C.T."/>
            <person name="Hug L.A."/>
            <person name="Sharon I."/>
            <person name="Castelle C.J."/>
            <person name="Probst A.J."/>
            <person name="Thomas B.C."/>
            <person name="Singh A."/>
            <person name="Wilkins M.J."/>
            <person name="Karaoz U."/>
            <person name="Brodie E.L."/>
            <person name="Williams K.H."/>
            <person name="Hubbard S.S."/>
            <person name="Banfield J.F."/>
        </authorList>
    </citation>
    <scope>NUCLEOTIDE SEQUENCE [LARGE SCALE GENOMIC DNA]</scope>
</reference>
<dbReference type="GO" id="GO:0080120">
    <property type="term" value="P:CAAX-box protein maturation"/>
    <property type="evidence" value="ECO:0007669"/>
    <property type="project" value="UniProtKB-ARBA"/>
</dbReference>
<evidence type="ECO:0000313" key="4">
    <source>
        <dbReference type="Proteomes" id="UP000178735"/>
    </source>
</evidence>
<evidence type="ECO:0000313" key="3">
    <source>
        <dbReference type="EMBL" id="OGM05708.1"/>
    </source>
</evidence>
<dbReference type="GO" id="GO:0004175">
    <property type="term" value="F:endopeptidase activity"/>
    <property type="evidence" value="ECO:0007669"/>
    <property type="project" value="UniProtKB-ARBA"/>
</dbReference>
<gene>
    <name evidence="3" type="ORF">A2008_11650</name>
</gene>
<dbReference type="Proteomes" id="UP000178735">
    <property type="component" value="Unassembled WGS sequence"/>
</dbReference>
<sequence length="248" mass="28529">MIENRRFINQEDGVMISIFITTLVYFMPSIAWGTLDARSWIYFVYSFFTILFMAYAAVPLYYSRVNFSFQINVFRINNYSVLVFLACFLYFGAIELFFNHAGIEAGQYSIFKYIDSLILHIQEKAGLKTGNKFIGEAGLMLAILLPICEELFFRCYMQESLKRYYNIYFAVCVPALLVAARHLALFTILCRPMGYSALFLTFAAFVSFAFFGYVYEKEENVLSSMIVHFAGNVSFGVCSIFFGGRINL</sequence>
<feature type="transmembrane region" description="Helical" evidence="1">
    <location>
        <begin position="226"/>
        <end position="246"/>
    </location>
</feature>
<dbReference type="STRING" id="1817813.A2008_11650"/>
<keyword evidence="1" id="KW-0472">Membrane</keyword>
<dbReference type="InterPro" id="IPR003675">
    <property type="entry name" value="Rce1/LyrA-like_dom"/>
</dbReference>
<feature type="transmembrane region" description="Helical" evidence="1">
    <location>
        <begin position="165"/>
        <end position="189"/>
    </location>
</feature>
<feature type="transmembrane region" description="Helical" evidence="1">
    <location>
        <begin position="39"/>
        <end position="58"/>
    </location>
</feature>
<feature type="transmembrane region" description="Helical" evidence="1">
    <location>
        <begin position="133"/>
        <end position="153"/>
    </location>
</feature>
<feature type="transmembrane region" description="Helical" evidence="1">
    <location>
        <begin position="12"/>
        <end position="33"/>
    </location>
</feature>
<feature type="transmembrane region" description="Helical" evidence="1">
    <location>
        <begin position="79"/>
        <end position="98"/>
    </location>
</feature>
<dbReference type="AlphaFoldDB" id="A0A1F7WU50"/>
<dbReference type="EMBL" id="MGFH01000103">
    <property type="protein sequence ID" value="OGM05708.1"/>
    <property type="molecule type" value="Genomic_DNA"/>
</dbReference>
<comment type="caution">
    <text evidence="3">The sequence shown here is derived from an EMBL/GenBank/DDBJ whole genome shotgun (WGS) entry which is preliminary data.</text>
</comment>
<keyword evidence="1" id="KW-1133">Transmembrane helix</keyword>
<proteinExistence type="predicted"/>
<evidence type="ECO:0000259" key="2">
    <source>
        <dbReference type="Pfam" id="PF02517"/>
    </source>
</evidence>
<name>A0A1F7WU50_9BACT</name>
<protein>
    <recommendedName>
        <fullName evidence="2">CAAX prenyl protease 2/Lysostaphin resistance protein A-like domain-containing protein</fullName>
    </recommendedName>
</protein>
<keyword evidence="1" id="KW-0812">Transmembrane</keyword>
<dbReference type="Pfam" id="PF02517">
    <property type="entry name" value="Rce1-like"/>
    <property type="match status" value="1"/>
</dbReference>
<feature type="domain" description="CAAX prenyl protease 2/Lysostaphin resistance protein A-like" evidence="2">
    <location>
        <begin position="139"/>
        <end position="233"/>
    </location>
</feature>
<feature type="transmembrane region" description="Helical" evidence="1">
    <location>
        <begin position="195"/>
        <end position="214"/>
    </location>
</feature>